<dbReference type="SUPFAM" id="SSF53822">
    <property type="entry name" value="Periplasmic binding protein-like I"/>
    <property type="match status" value="2"/>
</dbReference>
<dbReference type="KEGG" id="puo:RZN69_18430"/>
<accession>A0AAQ3LBT7</accession>
<dbReference type="EMBL" id="CP136920">
    <property type="protein sequence ID" value="WOO40603.1"/>
    <property type="molecule type" value="Genomic_DNA"/>
</dbReference>
<dbReference type="GO" id="GO:0003700">
    <property type="term" value="F:DNA-binding transcription factor activity"/>
    <property type="evidence" value="ECO:0007669"/>
    <property type="project" value="InterPro"/>
</dbReference>
<dbReference type="PANTHER" id="PTHR30146:SF24">
    <property type="entry name" value="XYLOSE OPERON REGULATORY PROTEIN"/>
    <property type="match status" value="1"/>
</dbReference>
<evidence type="ECO:0000256" key="2">
    <source>
        <dbReference type="ARBA" id="ARBA00023125"/>
    </source>
</evidence>
<dbReference type="Proteomes" id="UP001304300">
    <property type="component" value="Chromosome"/>
</dbReference>
<gene>
    <name evidence="5" type="ORF">RZN69_18430</name>
</gene>
<dbReference type="Pfam" id="PF12833">
    <property type="entry name" value="HTH_18"/>
    <property type="match status" value="2"/>
</dbReference>
<evidence type="ECO:0000259" key="4">
    <source>
        <dbReference type="PROSITE" id="PS01124"/>
    </source>
</evidence>
<dbReference type="InterPro" id="IPR018060">
    <property type="entry name" value="HTH_AraC"/>
</dbReference>
<keyword evidence="6" id="KW-1185">Reference proteome</keyword>
<dbReference type="SMART" id="SM00342">
    <property type="entry name" value="HTH_ARAC"/>
    <property type="match status" value="2"/>
</dbReference>
<organism evidence="5 6">
    <name type="scientific">Rubellicoccus peritrichatus</name>
    <dbReference type="NCBI Taxonomy" id="3080537"/>
    <lineage>
        <taxon>Bacteria</taxon>
        <taxon>Pseudomonadati</taxon>
        <taxon>Verrucomicrobiota</taxon>
        <taxon>Opitutia</taxon>
        <taxon>Puniceicoccales</taxon>
        <taxon>Cerasicoccaceae</taxon>
        <taxon>Rubellicoccus</taxon>
    </lineage>
</organism>
<evidence type="ECO:0000256" key="1">
    <source>
        <dbReference type="ARBA" id="ARBA00023015"/>
    </source>
</evidence>
<dbReference type="Gene3D" id="3.40.50.2300">
    <property type="match status" value="4"/>
</dbReference>
<evidence type="ECO:0000256" key="3">
    <source>
        <dbReference type="ARBA" id="ARBA00023163"/>
    </source>
</evidence>
<dbReference type="PROSITE" id="PS01124">
    <property type="entry name" value="HTH_ARAC_FAMILY_2"/>
    <property type="match status" value="2"/>
</dbReference>
<keyword evidence="2" id="KW-0238">DNA-binding</keyword>
<keyword evidence="3" id="KW-0804">Transcription</keyword>
<dbReference type="PANTHER" id="PTHR30146">
    <property type="entry name" value="LACI-RELATED TRANSCRIPTIONAL REPRESSOR"/>
    <property type="match status" value="1"/>
</dbReference>
<evidence type="ECO:0000313" key="5">
    <source>
        <dbReference type="EMBL" id="WOO40603.1"/>
    </source>
</evidence>
<dbReference type="RefSeq" id="WP_317832719.1">
    <property type="nucleotide sequence ID" value="NZ_CP136920.1"/>
</dbReference>
<keyword evidence="1" id="KW-0805">Transcription regulation</keyword>
<dbReference type="Pfam" id="PF13377">
    <property type="entry name" value="Peripla_BP_3"/>
    <property type="match status" value="2"/>
</dbReference>
<dbReference type="Gene3D" id="1.10.10.60">
    <property type="entry name" value="Homeodomain-like"/>
    <property type="match status" value="2"/>
</dbReference>
<sequence>MYPQLAHGRNLLRGAARYIRDYHPNVLLKLLDCACFYKQEDFNDFDGVITCVDDAKLGSIDPNYPLICLGKEIKGQAPYDLQVRHELIGELAAELLLDLGVVTFAYYDGSRMFRKSCSLRSDHRLLAYKKKITESISPLINSHFEVHRPGDFESLRAWISKLVKPAGIFAYNDLGALLVSEACEREGIQIPNEVSIVGVDNDRLLCVLNQPHITSIDSRAESIGYEGMHLLLERIRYPGLPHDLNNSMTPKAYRRESTGTSSCEHAVVRPCLDLIEKLPVDELTPTLLAEKSNISLRKLEAAFRKNTDKTIQDTIISERVRRAKRLLRDTNKSFEQIAESLDQVVGNLRKQFKRFTEMNPQQYREVFHGKRNWSVQNPVSDRNSNQLSVCILSGLMHQAAREVLFGVELYINSHEDVRIALNDGTPSSGPSLGLKKSRQTFFESYDGFLVLPNASIPAELLANKPVVCLDHSRDAPMSLTVGIDNQYVGALAAKHFLFKGYRCFAYCEFFGADTDLDNSIVDTRKKDRYIGYKNELLDQGISEETIHRKVYKDLNDLANWLKQLPKHTAILAFSDQLAVFITIACSRMGISVPGDIAVLGVDNDELFNQLARPSISSIDVDFKAIGYTAMESLVDMIQGKMKPPFGTISFLPRFIAEKKSTCQVATDNQALHRAIQFMQENLESPISSKEIAEASNISRRAMEYEFKGTLNTSPKAYLESMRINEIQRLLILSDYTVGEIAEIVGFNNSNYLTRVFKARIGVKPLDFRRARAGIK</sequence>
<dbReference type="InterPro" id="IPR046335">
    <property type="entry name" value="LacI/GalR-like_sensor"/>
</dbReference>
<name>A0AAQ3LBT7_9BACT</name>
<evidence type="ECO:0000313" key="6">
    <source>
        <dbReference type="Proteomes" id="UP001304300"/>
    </source>
</evidence>
<dbReference type="PROSITE" id="PS00041">
    <property type="entry name" value="HTH_ARAC_FAMILY_1"/>
    <property type="match status" value="1"/>
</dbReference>
<reference evidence="5 6" key="1">
    <citation type="submission" date="2023-10" db="EMBL/GenBank/DDBJ databases">
        <title>Rubellicoccus peritrichatus gen. nov., sp. nov., isolated from an algae of coral reef tank.</title>
        <authorList>
            <person name="Luo J."/>
        </authorList>
    </citation>
    <scope>NUCLEOTIDE SEQUENCE [LARGE SCALE GENOMIC DNA]</scope>
    <source>
        <strain evidence="5 6">CR14</strain>
    </source>
</reference>
<proteinExistence type="predicted"/>
<dbReference type="InterPro" id="IPR018062">
    <property type="entry name" value="HTH_AraC-typ_CS"/>
</dbReference>
<dbReference type="SUPFAM" id="SSF46689">
    <property type="entry name" value="Homeodomain-like"/>
    <property type="match status" value="2"/>
</dbReference>
<dbReference type="GO" id="GO:0000976">
    <property type="term" value="F:transcription cis-regulatory region binding"/>
    <property type="evidence" value="ECO:0007669"/>
    <property type="project" value="TreeGrafter"/>
</dbReference>
<dbReference type="InterPro" id="IPR009057">
    <property type="entry name" value="Homeodomain-like_sf"/>
</dbReference>
<dbReference type="InterPro" id="IPR028082">
    <property type="entry name" value="Peripla_BP_I"/>
</dbReference>
<protein>
    <submittedName>
        <fullName evidence="5">Substrate-binding domain-containing protein</fullName>
    </submittedName>
</protein>
<feature type="domain" description="HTH araC/xylS-type" evidence="4">
    <location>
        <begin position="269"/>
        <end position="366"/>
    </location>
</feature>
<dbReference type="AlphaFoldDB" id="A0AAQ3LBT7"/>
<feature type="domain" description="HTH araC/xylS-type" evidence="4">
    <location>
        <begin position="672"/>
        <end position="770"/>
    </location>
</feature>